<dbReference type="GO" id="GO:0016987">
    <property type="term" value="F:sigma factor activity"/>
    <property type="evidence" value="ECO:0007669"/>
    <property type="project" value="UniProtKB-KW"/>
</dbReference>
<protein>
    <submittedName>
        <fullName evidence="8">RNA polymerase sigma factor, sigma-70 family</fullName>
    </submittedName>
</protein>
<feature type="domain" description="RNA polymerase sigma factor 70 region 4 type 2" evidence="6">
    <location>
        <begin position="227"/>
        <end position="273"/>
    </location>
</feature>
<dbReference type="InterPro" id="IPR013249">
    <property type="entry name" value="RNA_pol_sigma70_r4_t2"/>
</dbReference>
<sequence>MNGLYEAELNHARPAWPSVTEVEFQTMNWVNRWNNTRLHEALDYATPAEAEAAYYQSRSATPALTWRPAQNPGRFSRTTLASRFALFLELFRRDGAIRVVISDSDIVLASQRVPGRFSEIFERHAPRVEAFIISRIGTTAKDDILSETFLAAFRYRDKFDLAAESALPWLMGIATRMIRRHSSDEAKHWRSLTASAGLAAEIAPDDLAAAAIRVDAQAAVRELAPRISALRDRDRDLLLLYAWGDLTYEQIAEALAIPIGTVRSRLSRIRANLSAPPIFGAAALPSSDIKGEPAWTL</sequence>
<evidence type="ECO:0000256" key="4">
    <source>
        <dbReference type="ARBA" id="ARBA00023163"/>
    </source>
</evidence>
<dbReference type="InterPro" id="IPR013325">
    <property type="entry name" value="RNA_pol_sigma_r2"/>
</dbReference>
<gene>
    <name evidence="8" type="ORF">SAMN04488591_0873</name>
</gene>
<keyword evidence="2" id="KW-0805">Transcription regulation</keyword>
<dbReference type="Proteomes" id="UP000198877">
    <property type="component" value="Unassembled WGS sequence"/>
</dbReference>
<dbReference type="InterPro" id="IPR014284">
    <property type="entry name" value="RNA_pol_sigma-70_dom"/>
</dbReference>
<dbReference type="SUPFAM" id="SSF88659">
    <property type="entry name" value="Sigma3 and sigma4 domains of RNA polymerase sigma factors"/>
    <property type="match status" value="1"/>
</dbReference>
<accession>A0A1I6G8F3</accession>
<dbReference type="NCBIfam" id="TIGR02937">
    <property type="entry name" value="sigma70-ECF"/>
    <property type="match status" value="1"/>
</dbReference>
<dbReference type="AlphaFoldDB" id="A0A1I6G8F3"/>
<comment type="similarity">
    <text evidence="1">Belongs to the sigma-70 factor family. ECF subfamily.</text>
</comment>
<dbReference type="PANTHER" id="PTHR43133:SF51">
    <property type="entry name" value="RNA POLYMERASE SIGMA FACTOR"/>
    <property type="match status" value="1"/>
</dbReference>
<dbReference type="GO" id="GO:0003677">
    <property type="term" value="F:DNA binding"/>
    <property type="evidence" value="ECO:0007669"/>
    <property type="project" value="InterPro"/>
</dbReference>
<dbReference type="Gene3D" id="1.10.1740.10">
    <property type="match status" value="1"/>
</dbReference>
<dbReference type="InterPro" id="IPR013324">
    <property type="entry name" value="RNA_pol_sigma_r3/r4-like"/>
</dbReference>
<organism evidence="8 9">
    <name type="scientific">Microbacterium azadirachtae</name>
    <dbReference type="NCBI Taxonomy" id="582680"/>
    <lineage>
        <taxon>Bacteria</taxon>
        <taxon>Bacillati</taxon>
        <taxon>Actinomycetota</taxon>
        <taxon>Actinomycetes</taxon>
        <taxon>Micrococcales</taxon>
        <taxon>Microbacteriaceae</taxon>
        <taxon>Microbacterium</taxon>
    </lineage>
</organism>
<evidence type="ECO:0000313" key="8">
    <source>
        <dbReference type="EMBL" id="SFR38454.1"/>
    </source>
</evidence>
<evidence type="ECO:0000259" key="5">
    <source>
        <dbReference type="Pfam" id="PF04542"/>
    </source>
</evidence>
<reference evidence="9" key="1">
    <citation type="submission" date="2016-10" db="EMBL/GenBank/DDBJ databases">
        <authorList>
            <person name="Varghese N."/>
            <person name="Submissions S."/>
        </authorList>
    </citation>
    <scope>NUCLEOTIDE SEQUENCE [LARGE SCALE GENOMIC DNA]</scope>
    <source>
        <strain evidence="9">CL127</strain>
    </source>
</reference>
<feature type="domain" description="Integrase catalytic" evidence="7">
    <location>
        <begin position="1"/>
        <end position="47"/>
    </location>
</feature>
<dbReference type="GO" id="GO:0006352">
    <property type="term" value="P:DNA-templated transcription initiation"/>
    <property type="evidence" value="ECO:0007669"/>
    <property type="project" value="InterPro"/>
</dbReference>
<dbReference type="InterPro" id="IPR007627">
    <property type="entry name" value="RNA_pol_sigma70_r2"/>
</dbReference>
<dbReference type="InterPro" id="IPR001584">
    <property type="entry name" value="Integrase_cat-core"/>
</dbReference>
<dbReference type="InterPro" id="IPR039425">
    <property type="entry name" value="RNA_pol_sigma-70-like"/>
</dbReference>
<dbReference type="PANTHER" id="PTHR43133">
    <property type="entry name" value="RNA POLYMERASE ECF-TYPE SIGMA FACTO"/>
    <property type="match status" value="1"/>
</dbReference>
<keyword evidence="3" id="KW-0731">Sigma factor</keyword>
<keyword evidence="4" id="KW-0804">Transcription</keyword>
<dbReference type="Pfam" id="PF04542">
    <property type="entry name" value="Sigma70_r2"/>
    <property type="match status" value="1"/>
</dbReference>
<dbReference type="Pfam" id="PF08281">
    <property type="entry name" value="Sigma70_r4_2"/>
    <property type="match status" value="1"/>
</dbReference>
<evidence type="ECO:0000259" key="7">
    <source>
        <dbReference type="Pfam" id="PF13683"/>
    </source>
</evidence>
<proteinExistence type="inferred from homology"/>
<name>A0A1I6G8F3_9MICO</name>
<evidence type="ECO:0000313" key="9">
    <source>
        <dbReference type="Proteomes" id="UP000198877"/>
    </source>
</evidence>
<feature type="domain" description="RNA polymerase sigma-70 region 2" evidence="5">
    <location>
        <begin position="120"/>
        <end position="185"/>
    </location>
</feature>
<evidence type="ECO:0000259" key="6">
    <source>
        <dbReference type="Pfam" id="PF08281"/>
    </source>
</evidence>
<dbReference type="Gene3D" id="1.10.10.10">
    <property type="entry name" value="Winged helix-like DNA-binding domain superfamily/Winged helix DNA-binding domain"/>
    <property type="match status" value="1"/>
</dbReference>
<evidence type="ECO:0000256" key="2">
    <source>
        <dbReference type="ARBA" id="ARBA00023015"/>
    </source>
</evidence>
<dbReference type="InterPro" id="IPR036388">
    <property type="entry name" value="WH-like_DNA-bd_sf"/>
</dbReference>
<evidence type="ECO:0000256" key="1">
    <source>
        <dbReference type="ARBA" id="ARBA00010641"/>
    </source>
</evidence>
<evidence type="ECO:0000256" key="3">
    <source>
        <dbReference type="ARBA" id="ARBA00023082"/>
    </source>
</evidence>
<dbReference type="EMBL" id="FOYR01000001">
    <property type="protein sequence ID" value="SFR38454.1"/>
    <property type="molecule type" value="Genomic_DNA"/>
</dbReference>
<dbReference type="Pfam" id="PF13683">
    <property type="entry name" value="rve_3"/>
    <property type="match status" value="1"/>
</dbReference>
<dbReference type="SUPFAM" id="SSF88946">
    <property type="entry name" value="Sigma2 domain of RNA polymerase sigma factors"/>
    <property type="match status" value="1"/>
</dbReference>